<keyword evidence="2" id="KW-1185">Reference proteome</keyword>
<proteinExistence type="predicted"/>
<protein>
    <submittedName>
        <fullName evidence="1">Uncharacterized protein</fullName>
    </submittedName>
</protein>
<dbReference type="Proteomes" id="UP000540412">
    <property type="component" value="Unassembled WGS sequence"/>
</dbReference>
<evidence type="ECO:0000313" key="1">
    <source>
        <dbReference type="EMBL" id="MBB5915443.1"/>
    </source>
</evidence>
<organism evidence="1 2">
    <name type="scientific">Nocardia transvalensis</name>
    <dbReference type="NCBI Taxonomy" id="37333"/>
    <lineage>
        <taxon>Bacteria</taxon>
        <taxon>Bacillati</taxon>
        <taxon>Actinomycetota</taxon>
        <taxon>Actinomycetes</taxon>
        <taxon>Mycobacteriales</taxon>
        <taxon>Nocardiaceae</taxon>
        <taxon>Nocardia</taxon>
    </lineage>
</organism>
<dbReference type="AlphaFoldDB" id="A0A7W9PGZ6"/>
<accession>A0A7W9PGZ6</accession>
<reference evidence="1 2" key="1">
    <citation type="submission" date="2020-08" db="EMBL/GenBank/DDBJ databases">
        <title>Sequencing the genomes of 1000 actinobacteria strains.</title>
        <authorList>
            <person name="Klenk H.-P."/>
        </authorList>
    </citation>
    <scope>NUCLEOTIDE SEQUENCE [LARGE SCALE GENOMIC DNA]</scope>
    <source>
        <strain evidence="1 2">DSM 43582</strain>
    </source>
</reference>
<dbReference type="EMBL" id="JACHIT010000002">
    <property type="protein sequence ID" value="MBB5915443.1"/>
    <property type="molecule type" value="Genomic_DNA"/>
</dbReference>
<dbReference type="RefSeq" id="WP_157185732.1">
    <property type="nucleotide sequence ID" value="NZ_JACHIT010000002.1"/>
</dbReference>
<sequence length="50" mass="5730">MVRHTRLYEFPGGFLELWDYGDADDEEPGTRLELFVTDVGPEEDHGMEAS</sequence>
<comment type="caution">
    <text evidence="1">The sequence shown here is derived from an EMBL/GenBank/DDBJ whole genome shotgun (WGS) entry which is preliminary data.</text>
</comment>
<evidence type="ECO:0000313" key="2">
    <source>
        <dbReference type="Proteomes" id="UP000540412"/>
    </source>
</evidence>
<gene>
    <name evidence="1" type="ORF">BJY24_004355</name>
</gene>
<name>A0A7W9PGZ6_9NOCA</name>